<sequence>MTFNLLIVDDSKTVRAVIKKALRMAGVPTNEVHEAANGQEALEVVADHWIDLILADINMPVMNGIEMIQRLFADDSTSSIPVIVVSSEGSTTRIDELKKSNVCGYVRKPFQPEELREALLAALGNPDE</sequence>
<evidence type="ECO:0000256" key="1">
    <source>
        <dbReference type="PROSITE-ProRule" id="PRU00169"/>
    </source>
</evidence>
<dbReference type="InterPro" id="IPR052048">
    <property type="entry name" value="ST_Response_Regulator"/>
</dbReference>
<dbReference type="RefSeq" id="WP_145070177.1">
    <property type="nucleotide sequence ID" value="NZ_CP036287.1"/>
</dbReference>
<evidence type="ECO:0000259" key="2">
    <source>
        <dbReference type="PROSITE" id="PS50110"/>
    </source>
</evidence>
<feature type="modified residue" description="4-aspartylphosphate" evidence="1">
    <location>
        <position position="56"/>
    </location>
</feature>
<gene>
    <name evidence="3" type="ORF">Pla133_49950</name>
</gene>
<organism evidence="3 4">
    <name type="scientific">Engelhardtia mirabilis</name>
    <dbReference type="NCBI Taxonomy" id="2528011"/>
    <lineage>
        <taxon>Bacteria</taxon>
        <taxon>Pseudomonadati</taxon>
        <taxon>Planctomycetota</taxon>
        <taxon>Planctomycetia</taxon>
        <taxon>Planctomycetia incertae sedis</taxon>
        <taxon>Engelhardtia</taxon>
    </lineage>
</organism>
<keyword evidence="4" id="KW-1185">Reference proteome</keyword>
<dbReference type="EMBL" id="CP036287">
    <property type="protein sequence ID" value="QDU69872.1"/>
    <property type="molecule type" value="Genomic_DNA"/>
</dbReference>
<name>A0A518BSC3_9BACT</name>
<dbReference type="KEGG" id="pbap:Pla133_49950"/>
<dbReference type="PANTHER" id="PTHR43228">
    <property type="entry name" value="TWO-COMPONENT RESPONSE REGULATOR"/>
    <property type="match status" value="1"/>
</dbReference>
<dbReference type="SUPFAM" id="SSF52172">
    <property type="entry name" value="CheY-like"/>
    <property type="match status" value="1"/>
</dbReference>
<proteinExistence type="predicted"/>
<evidence type="ECO:0000313" key="3">
    <source>
        <dbReference type="EMBL" id="QDU69872.1"/>
    </source>
</evidence>
<dbReference type="SMART" id="SM00448">
    <property type="entry name" value="REC"/>
    <property type="match status" value="1"/>
</dbReference>
<dbReference type="Gene3D" id="3.40.50.2300">
    <property type="match status" value="1"/>
</dbReference>
<keyword evidence="1" id="KW-0597">Phosphoprotein</keyword>
<reference evidence="3 4" key="1">
    <citation type="submission" date="2019-02" db="EMBL/GenBank/DDBJ databases">
        <title>Deep-cultivation of Planctomycetes and their phenomic and genomic characterization uncovers novel biology.</title>
        <authorList>
            <person name="Wiegand S."/>
            <person name="Jogler M."/>
            <person name="Boedeker C."/>
            <person name="Pinto D."/>
            <person name="Vollmers J."/>
            <person name="Rivas-Marin E."/>
            <person name="Kohn T."/>
            <person name="Peeters S.H."/>
            <person name="Heuer A."/>
            <person name="Rast P."/>
            <person name="Oberbeckmann S."/>
            <person name="Bunk B."/>
            <person name="Jeske O."/>
            <person name="Meyerdierks A."/>
            <person name="Storesund J.E."/>
            <person name="Kallscheuer N."/>
            <person name="Luecker S."/>
            <person name="Lage O.M."/>
            <person name="Pohl T."/>
            <person name="Merkel B.J."/>
            <person name="Hornburger P."/>
            <person name="Mueller R.-W."/>
            <person name="Bruemmer F."/>
            <person name="Labrenz M."/>
            <person name="Spormann A.M."/>
            <person name="Op den Camp H."/>
            <person name="Overmann J."/>
            <person name="Amann R."/>
            <person name="Jetten M.S.M."/>
            <person name="Mascher T."/>
            <person name="Medema M.H."/>
            <person name="Devos D.P."/>
            <person name="Kaster A.-K."/>
            <person name="Ovreas L."/>
            <person name="Rohde M."/>
            <person name="Galperin M.Y."/>
            <person name="Jogler C."/>
        </authorList>
    </citation>
    <scope>NUCLEOTIDE SEQUENCE [LARGE SCALE GENOMIC DNA]</scope>
    <source>
        <strain evidence="3 4">Pla133</strain>
    </source>
</reference>
<protein>
    <recommendedName>
        <fullName evidence="2">Response regulatory domain-containing protein</fullName>
    </recommendedName>
</protein>
<evidence type="ECO:0000313" key="4">
    <source>
        <dbReference type="Proteomes" id="UP000316921"/>
    </source>
</evidence>
<dbReference type="InterPro" id="IPR001789">
    <property type="entry name" value="Sig_transdc_resp-reg_receiver"/>
</dbReference>
<accession>A0A518BSC3</accession>
<dbReference type="GO" id="GO:0000160">
    <property type="term" value="P:phosphorelay signal transduction system"/>
    <property type="evidence" value="ECO:0007669"/>
    <property type="project" value="InterPro"/>
</dbReference>
<dbReference type="Pfam" id="PF00072">
    <property type="entry name" value="Response_reg"/>
    <property type="match status" value="1"/>
</dbReference>
<dbReference type="AlphaFoldDB" id="A0A518BSC3"/>
<dbReference type="PANTHER" id="PTHR43228:SF1">
    <property type="entry name" value="TWO-COMPONENT RESPONSE REGULATOR ARR22"/>
    <property type="match status" value="1"/>
</dbReference>
<dbReference type="InterPro" id="IPR011006">
    <property type="entry name" value="CheY-like_superfamily"/>
</dbReference>
<dbReference type="PROSITE" id="PS50110">
    <property type="entry name" value="RESPONSE_REGULATORY"/>
    <property type="match status" value="1"/>
</dbReference>
<dbReference type="Proteomes" id="UP000316921">
    <property type="component" value="Chromosome"/>
</dbReference>
<feature type="domain" description="Response regulatory" evidence="2">
    <location>
        <begin position="4"/>
        <end position="123"/>
    </location>
</feature>